<evidence type="ECO:0008006" key="3">
    <source>
        <dbReference type="Google" id="ProtNLM"/>
    </source>
</evidence>
<keyword evidence="2" id="KW-1185">Reference proteome</keyword>
<name>A0A4U1CET0_9SPHI</name>
<dbReference type="EMBL" id="SWBR01000006">
    <property type="protein sequence ID" value="TKC04769.1"/>
    <property type="molecule type" value="Genomic_DNA"/>
</dbReference>
<comment type="caution">
    <text evidence="1">The sequence shown here is derived from an EMBL/GenBank/DDBJ whole genome shotgun (WGS) entry which is preliminary data.</text>
</comment>
<accession>A0A4U1CET0</accession>
<dbReference type="AlphaFoldDB" id="A0A4U1CET0"/>
<evidence type="ECO:0000313" key="1">
    <source>
        <dbReference type="EMBL" id="TKC04769.1"/>
    </source>
</evidence>
<dbReference type="Proteomes" id="UP000309488">
    <property type="component" value="Unassembled WGS sequence"/>
</dbReference>
<dbReference type="PROSITE" id="PS51257">
    <property type="entry name" value="PROKAR_LIPOPROTEIN"/>
    <property type="match status" value="1"/>
</dbReference>
<protein>
    <recommendedName>
        <fullName evidence="3">VCBS repeat-containing protein</fullName>
    </recommendedName>
</protein>
<organism evidence="1 2">
    <name type="scientific">Pedobacter polaris</name>
    <dbReference type="NCBI Taxonomy" id="2571273"/>
    <lineage>
        <taxon>Bacteria</taxon>
        <taxon>Pseudomonadati</taxon>
        <taxon>Bacteroidota</taxon>
        <taxon>Sphingobacteriia</taxon>
        <taxon>Sphingobacteriales</taxon>
        <taxon>Sphingobacteriaceae</taxon>
        <taxon>Pedobacter</taxon>
    </lineage>
</organism>
<proteinExistence type="predicted"/>
<sequence length="188" mass="21306">MKYAWIGFVIIVFLAACKGEAKKEETIIGKADSSLGSVWVKAKDGIIDTVLLNKTDTAFVCKPKPIKDDIGDKRKEYLTYVYFSNKDFPILTHKNAIGASLFLCDDLDGDGKPELLLKSDWFSSCWASINLYSIKKGNWKLIKQGSMYFCSDKYPLNKRIIKTEKGYGLLTDSLTDDKFITLKKEIKF</sequence>
<gene>
    <name evidence="1" type="ORF">FA048_18990</name>
</gene>
<reference evidence="1 2" key="1">
    <citation type="submission" date="2019-04" db="EMBL/GenBank/DDBJ databases">
        <title>Pedobacter sp. RP-3-22 sp. nov., isolated from Arctic soil.</title>
        <authorList>
            <person name="Dahal R.H."/>
            <person name="Kim D.-U."/>
        </authorList>
    </citation>
    <scope>NUCLEOTIDE SEQUENCE [LARGE SCALE GENOMIC DNA]</scope>
    <source>
        <strain evidence="1 2">RP-3-22</strain>
    </source>
</reference>
<dbReference type="OrthoDB" id="637392at2"/>
<evidence type="ECO:0000313" key="2">
    <source>
        <dbReference type="Proteomes" id="UP000309488"/>
    </source>
</evidence>
<dbReference type="RefSeq" id="WP_136844119.1">
    <property type="nucleotide sequence ID" value="NZ_SWBR01000006.1"/>
</dbReference>